<keyword evidence="2" id="KW-1185">Reference proteome</keyword>
<dbReference type="EMBL" id="BGPR01054164">
    <property type="protein sequence ID" value="GBO30941.1"/>
    <property type="molecule type" value="Genomic_DNA"/>
</dbReference>
<comment type="caution">
    <text evidence="1">The sequence shown here is derived from an EMBL/GenBank/DDBJ whole genome shotgun (WGS) entry which is preliminary data.</text>
</comment>
<protein>
    <submittedName>
        <fullName evidence="1">Uncharacterized protein</fullName>
    </submittedName>
</protein>
<name>A0A4Y2W252_ARAVE</name>
<proteinExistence type="predicted"/>
<accession>A0A4Y2W252</accession>
<reference evidence="1 2" key="1">
    <citation type="journal article" date="2019" name="Sci. Rep.">
        <title>Orb-weaving spider Araneus ventricosus genome elucidates the spidroin gene catalogue.</title>
        <authorList>
            <person name="Kono N."/>
            <person name="Nakamura H."/>
            <person name="Ohtoshi R."/>
            <person name="Moran D.A.P."/>
            <person name="Shinohara A."/>
            <person name="Yoshida Y."/>
            <person name="Fujiwara M."/>
            <person name="Mori M."/>
            <person name="Tomita M."/>
            <person name="Arakawa K."/>
        </authorList>
    </citation>
    <scope>NUCLEOTIDE SEQUENCE [LARGE SCALE GENOMIC DNA]</scope>
</reference>
<evidence type="ECO:0000313" key="1">
    <source>
        <dbReference type="EMBL" id="GBO30941.1"/>
    </source>
</evidence>
<dbReference type="Proteomes" id="UP000499080">
    <property type="component" value="Unassembled WGS sequence"/>
</dbReference>
<organism evidence="1 2">
    <name type="scientific">Araneus ventricosus</name>
    <name type="common">Orbweaver spider</name>
    <name type="synonym">Epeira ventricosa</name>
    <dbReference type="NCBI Taxonomy" id="182803"/>
    <lineage>
        <taxon>Eukaryota</taxon>
        <taxon>Metazoa</taxon>
        <taxon>Ecdysozoa</taxon>
        <taxon>Arthropoda</taxon>
        <taxon>Chelicerata</taxon>
        <taxon>Arachnida</taxon>
        <taxon>Araneae</taxon>
        <taxon>Araneomorphae</taxon>
        <taxon>Entelegynae</taxon>
        <taxon>Araneoidea</taxon>
        <taxon>Araneidae</taxon>
        <taxon>Araneus</taxon>
    </lineage>
</organism>
<dbReference type="AlphaFoldDB" id="A0A4Y2W252"/>
<evidence type="ECO:0000313" key="2">
    <source>
        <dbReference type="Proteomes" id="UP000499080"/>
    </source>
</evidence>
<feature type="non-terminal residue" evidence="1">
    <location>
        <position position="1"/>
    </location>
</feature>
<gene>
    <name evidence="1" type="ORF">AVEN_174630_1</name>
</gene>
<sequence length="137" mass="15882">TEFFSHIAHEGFFLLKDLEEIRVGTTAESVELLEVIARFWRAATAGLCWRYRYPIQVGNFTKRKQMGRYLCQLCYTIVNYGEKHPCFDYRNDDYVYSLPDLGDSNKMDTKNGELTANSNDNSVVIFTEEQENNAENA</sequence>